<dbReference type="Proteomes" id="UP000643403">
    <property type="component" value="Unassembled WGS sequence"/>
</dbReference>
<name>A0ABQ3BV33_9GAMM</name>
<feature type="transmembrane region" description="Helical" evidence="1">
    <location>
        <begin position="143"/>
        <end position="161"/>
    </location>
</feature>
<keyword evidence="3" id="KW-1185">Reference proteome</keyword>
<feature type="transmembrane region" description="Helical" evidence="1">
    <location>
        <begin position="227"/>
        <end position="248"/>
    </location>
</feature>
<evidence type="ECO:0000313" key="3">
    <source>
        <dbReference type="Proteomes" id="UP000643403"/>
    </source>
</evidence>
<evidence type="ECO:0000256" key="1">
    <source>
        <dbReference type="SAM" id="Phobius"/>
    </source>
</evidence>
<keyword evidence="1" id="KW-1133">Transmembrane helix</keyword>
<feature type="transmembrane region" description="Helical" evidence="1">
    <location>
        <begin position="91"/>
        <end position="113"/>
    </location>
</feature>
<gene>
    <name evidence="2" type="ORF">GCM10008101_09910</name>
</gene>
<evidence type="ECO:0000313" key="2">
    <source>
        <dbReference type="EMBL" id="GGZ58221.1"/>
    </source>
</evidence>
<keyword evidence="1" id="KW-0812">Transmembrane</keyword>
<reference evidence="3" key="1">
    <citation type="journal article" date="2019" name="Int. J. Syst. Evol. Microbiol.">
        <title>The Global Catalogue of Microorganisms (GCM) 10K type strain sequencing project: providing services to taxonomists for standard genome sequencing and annotation.</title>
        <authorList>
            <consortium name="The Broad Institute Genomics Platform"/>
            <consortium name="The Broad Institute Genome Sequencing Center for Infectious Disease"/>
            <person name="Wu L."/>
            <person name="Ma J."/>
        </authorList>
    </citation>
    <scope>NUCLEOTIDE SEQUENCE [LARGE SCALE GENOMIC DNA]</scope>
    <source>
        <strain evidence="3">KCTC 22558</strain>
    </source>
</reference>
<organism evidence="2 3">
    <name type="scientific">Cognatilysobacter xinjiangensis</name>
    <dbReference type="NCBI Taxonomy" id="546892"/>
    <lineage>
        <taxon>Bacteria</taxon>
        <taxon>Pseudomonadati</taxon>
        <taxon>Pseudomonadota</taxon>
        <taxon>Gammaproteobacteria</taxon>
        <taxon>Lysobacterales</taxon>
        <taxon>Lysobacteraceae</taxon>
        <taxon>Cognatilysobacter</taxon>
    </lineage>
</organism>
<feature type="transmembrane region" description="Helical" evidence="1">
    <location>
        <begin position="309"/>
        <end position="326"/>
    </location>
</feature>
<proteinExistence type="predicted"/>
<protein>
    <submittedName>
        <fullName evidence="2">ABC transporter permease</fullName>
    </submittedName>
</protein>
<feature type="transmembrane region" description="Helical" evidence="1">
    <location>
        <begin position="193"/>
        <end position="215"/>
    </location>
</feature>
<accession>A0ABQ3BV33</accession>
<sequence>MNAMTETLPQRRAVAAPHATHKFKLLLKREYWEHRGGFFWAPAIAAGITLLFTLMAAVGGSIFKHRHTNEIEMAGADPGEIARVLGGVGDLALLGGVGITLIVLGFVVFFYSLGALYDDRRDRSVLFWKSLPVSDASTVGAKVAWALALAPLIAVGIGLLLGGASWVIAALTTSINGLPGASGIFTYSHPVQLVGHIIAMIPLYALWALPAVGWLMLCSAAARSKPFLWAVMVPVLGCALVSFANAVMNLGVDVGKLWYVVAYRGLASVFPATWVPLVESRIDRIHGPEEFANVVNAAQNWSVAGTADLWIGVVVGVLMILAAIRLRRWRDEG</sequence>
<dbReference type="RefSeq" id="WP_425488896.1">
    <property type="nucleotide sequence ID" value="NZ_BMXY01000001.1"/>
</dbReference>
<keyword evidence="1" id="KW-0472">Membrane</keyword>
<dbReference type="EMBL" id="BMXY01000001">
    <property type="protein sequence ID" value="GGZ58221.1"/>
    <property type="molecule type" value="Genomic_DNA"/>
</dbReference>
<feature type="transmembrane region" description="Helical" evidence="1">
    <location>
        <begin position="38"/>
        <end position="63"/>
    </location>
</feature>
<comment type="caution">
    <text evidence="2">The sequence shown here is derived from an EMBL/GenBank/DDBJ whole genome shotgun (WGS) entry which is preliminary data.</text>
</comment>